<dbReference type="OrthoDB" id="2962003at2759"/>
<organism evidence="4 5">
    <name type="scientific">Collybiopsis luxurians FD-317 M1</name>
    <dbReference type="NCBI Taxonomy" id="944289"/>
    <lineage>
        <taxon>Eukaryota</taxon>
        <taxon>Fungi</taxon>
        <taxon>Dikarya</taxon>
        <taxon>Basidiomycota</taxon>
        <taxon>Agaricomycotina</taxon>
        <taxon>Agaricomycetes</taxon>
        <taxon>Agaricomycetidae</taxon>
        <taxon>Agaricales</taxon>
        <taxon>Marasmiineae</taxon>
        <taxon>Omphalotaceae</taxon>
        <taxon>Collybiopsis</taxon>
        <taxon>Collybiopsis luxurians</taxon>
    </lineage>
</organism>
<gene>
    <name evidence="4" type="ORF">GYMLUDRAFT_44756</name>
</gene>
<feature type="region of interest" description="Disordered" evidence="1">
    <location>
        <begin position="283"/>
        <end position="307"/>
    </location>
</feature>
<dbReference type="AlphaFoldDB" id="A0A0D0BUA2"/>
<feature type="chain" id="PRO_5005427611" description="Mid2 domain-containing protein" evidence="3">
    <location>
        <begin position="20"/>
        <end position="331"/>
    </location>
</feature>
<evidence type="ECO:0000256" key="1">
    <source>
        <dbReference type="SAM" id="MobiDB-lite"/>
    </source>
</evidence>
<keyword evidence="2" id="KW-0472">Membrane</keyword>
<keyword evidence="5" id="KW-1185">Reference proteome</keyword>
<evidence type="ECO:0000256" key="2">
    <source>
        <dbReference type="SAM" id="Phobius"/>
    </source>
</evidence>
<keyword evidence="2" id="KW-0812">Transmembrane</keyword>
<reference evidence="4 5" key="1">
    <citation type="submission" date="2014-04" db="EMBL/GenBank/DDBJ databases">
        <title>Evolutionary Origins and Diversification of the Mycorrhizal Mutualists.</title>
        <authorList>
            <consortium name="DOE Joint Genome Institute"/>
            <consortium name="Mycorrhizal Genomics Consortium"/>
            <person name="Kohler A."/>
            <person name="Kuo A."/>
            <person name="Nagy L.G."/>
            <person name="Floudas D."/>
            <person name="Copeland A."/>
            <person name="Barry K.W."/>
            <person name="Cichocki N."/>
            <person name="Veneault-Fourrey C."/>
            <person name="LaButti K."/>
            <person name="Lindquist E.A."/>
            <person name="Lipzen A."/>
            <person name="Lundell T."/>
            <person name="Morin E."/>
            <person name="Murat C."/>
            <person name="Riley R."/>
            <person name="Ohm R."/>
            <person name="Sun H."/>
            <person name="Tunlid A."/>
            <person name="Henrissat B."/>
            <person name="Grigoriev I.V."/>
            <person name="Hibbett D.S."/>
            <person name="Martin F."/>
        </authorList>
    </citation>
    <scope>NUCLEOTIDE SEQUENCE [LARGE SCALE GENOMIC DNA]</scope>
    <source>
        <strain evidence="4 5">FD-317 M1</strain>
    </source>
</reference>
<evidence type="ECO:0000256" key="3">
    <source>
        <dbReference type="SAM" id="SignalP"/>
    </source>
</evidence>
<keyword evidence="3" id="KW-0732">Signal</keyword>
<evidence type="ECO:0000313" key="5">
    <source>
        <dbReference type="Proteomes" id="UP000053593"/>
    </source>
</evidence>
<feature type="transmembrane region" description="Helical" evidence="2">
    <location>
        <begin position="181"/>
        <end position="206"/>
    </location>
</feature>
<dbReference type="HOGENOM" id="CLU_065843_0_0_1"/>
<proteinExistence type="predicted"/>
<accession>A0A0D0BUA2</accession>
<name>A0A0D0BUA2_9AGAR</name>
<evidence type="ECO:0000313" key="4">
    <source>
        <dbReference type="EMBL" id="KIK59016.1"/>
    </source>
</evidence>
<sequence length="331" mass="35822">MLLLSFVVFVAYCVERVYSGNDEITLWQFGTNRLLDGDFTQPLRPIGIASDGLSTTYLYEVLDIKADDGTTTDINTLSRTIVASASGWDENVSDAVTIHCKFVAQKSGLCFDSQSHTASGAPTPVTFSITTELGGPAPAPAAAPSNPIIPTDPSFPSNLSPTASVPEPTISSPSSTQRISAGAIAGCATGGFVVLCLGILLVWLILRRRRQRSRSGALEWGHSSEVSKNSIECNVSALPNNSHPLPPLTPIRSSYSGSIAESFHTQMSRYHFEDAILLRNQGQNTEKKLRPKQQGSRSELTGAASREEALQRRIDKLLERLRKLEARKANH</sequence>
<evidence type="ECO:0008006" key="6">
    <source>
        <dbReference type="Google" id="ProtNLM"/>
    </source>
</evidence>
<keyword evidence="2" id="KW-1133">Transmembrane helix</keyword>
<dbReference type="Proteomes" id="UP000053593">
    <property type="component" value="Unassembled WGS sequence"/>
</dbReference>
<protein>
    <recommendedName>
        <fullName evidence="6">Mid2 domain-containing protein</fullName>
    </recommendedName>
</protein>
<feature type="signal peptide" evidence="3">
    <location>
        <begin position="1"/>
        <end position="19"/>
    </location>
</feature>
<dbReference type="EMBL" id="KN834781">
    <property type="protein sequence ID" value="KIK59016.1"/>
    <property type="molecule type" value="Genomic_DNA"/>
</dbReference>